<protein>
    <submittedName>
        <fullName evidence="1">Uncharacterized protein</fullName>
    </submittedName>
</protein>
<dbReference type="EMBL" id="RCMV01000527">
    <property type="protein sequence ID" value="KAG3215847.1"/>
    <property type="molecule type" value="Genomic_DNA"/>
</dbReference>
<dbReference type="AlphaFoldDB" id="A0A8T1L0G7"/>
<organism evidence="1 2">
    <name type="scientific">Phytophthora cactorum</name>
    <dbReference type="NCBI Taxonomy" id="29920"/>
    <lineage>
        <taxon>Eukaryota</taxon>
        <taxon>Sar</taxon>
        <taxon>Stramenopiles</taxon>
        <taxon>Oomycota</taxon>
        <taxon>Peronosporomycetes</taxon>
        <taxon>Peronosporales</taxon>
        <taxon>Peronosporaceae</taxon>
        <taxon>Phytophthora</taxon>
    </lineage>
</organism>
<evidence type="ECO:0000313" key="2">
    <source>
        <dbReference type="Proteomes" id="UP000760860"/>
    </source>
</evidence>
<comment type="caution">
    <text evidence="1">The sequence shown here is derived from an EMBL/GenBank/DDBJ whole genome shotgun (WGS) entry which is preliminary data.</text>
</comment>
<accession>A0A8T1L0G7</accession>
<evidence type="ECO:0000313" key="1">
    <source>
        <dbReference type="EMBL" id="KAG3215847.1"/>
    </source>
</evidence>
<sequence length="80" mass="8670">MPWLARHDPVVNWEKRTLVRFGRNATESDSPVSVAYEPQSASDHSVEAAPYVAASGAHAQITTTEAVDAPDTRYVIVSST</sequence>
<name>A0A8T1L0G7_9STRA</name>
<reference evidence="1" key="1">
    <citation type="submission" date="2018-05" db="EMBL/GenBank/DDBJ databases">
        <title>Effector identification in a new, highly contiguous assembly of the strawberry crown rot pathogen Phytophthora cactorum.</title>
        <authorList>
            <person name="Armitage A.D."/>
            <person name="Nellist C.F."/>
            <person name="Bates H."/>
            <person name="Vickerstaff R.J."/>
            <person name="Harrison R.J."/>
        </authorList>
    </citation>
    <scope>NUCLEOTIDE SEQUENCE</scope>
    <source>
        <strain evidence="1">P421</strain>
    </source>
</reference>
<dbReference type="Proteomes" id="UP000760860">
    <property type="component" value="Unassembled WGS sequence"/>
</dbReference>
<gene>
    <name evidence="1" type="ORF">PC129_g13278</name>
</gene>
<proteinExistence type="predicted"/>